<evidence type="ECO:0000256" key="10">
    <source>
        <dbReference type="SAM" id="MobiDB-lite"/>
    </source>
</evidence>
<keyword evidence="13" id="KW-1185">Reference proteome</keyword>
<keyword evidence="6" id="KW-0735">Signal-anchor</keyword>
<dbReference type="STRING" id="43265.A0A545UNI1"/>
<evidence type="ECO:0000313" key="13">
    <source>
        <dbReference type="Proteomes" id="UP000315783"/>
    </source>
</evidence>
<dbReference type="GO" id="GO:0006493">
    <property type="term" value="P:protein O-linked glycosylation"/>
    <property type="evidence" value="ECO:0007669"/>
    <property type="project" value="TreeGrafter"/>
</dbReference>
<sequence>MLGGLRRVSPSRELAKFGRRRRAARCVRLSLASLIFSCLVFFYIDCISRTTDIFESSYSTPNTRQPVQATASGHATHNLAATNSEDPSQNQEPHQFKQNLEFESAVRRMELLLPNETEVGRLLHAVKGTGSEKLREIGLRAREYKKYFQAWEQLHLVESDPESTFIRADMAPYMRRYFSTGAGKVAAIPLEQLIRTYEKYRVFMYRFEKLIAGWTAPYFSDHMTLHLNMAQGGRGIVLTGGNAQLPYLKTLIHSLRDIGCSLPIEIMYLDDNDLGLDAQVELGSLDGVSTREIGPMVDDRGWKLAGWAAKPFAILFSSFREVVFIDADSLFFRDPATLFEDEDYQRTGALFFKDRALWPESKQDWLKKVLPAPISEKVLASRYWKGESGQLQESGVVVVDKWRHFISMLVVCRMNGPDRDGNKEKGTVGVYDMVYGDKETFWIGWELVGDTDYAFHRGRVAVMGVAEEDKSKTTPESDKPGAEELKRSDDPALTAESDKKGTAAYTVCAPQLLHLGADGRPLWFNGGLVKNKFLDKKVWEFGNFREFLVEPDEVSTVRWKMLDGNRACLTGDASLKHSLDESEQVAVQTMIGHERKFL</sequence>
<evidence type="ECO:0000256" key="6">
    <source>
        <dbReference type="ARBA" id="ARBA00022968"/>
    </source>
</evidence>
<evidence type="ECO:0000256" key="5">
    <source>
        <dbReference type="ARBA" id="ARBA00022692"/>
    </source>
</evidence>
<name>A0A545UNI1_9HYPO</name>
<comment type="similarity">
    <text evidence="2">Belongs to the MNN1/MNT family.</text>
</comment>
<dbReference type="PANTHER" id="PTHR31392">
    <property type="entry name" value="ALPHA-1,3-MANNOSYLTRANSFERASE MNN1-RELATED"/>
    <property type="match status" value="1"/>
</dbReference>
<comment type="subcellular location">
    <subcellularLocation>
        <location evidence="1">Membrane</location>
        <topology evidence="1">Single-pass type II membrane protein</topology>
    </subcellularLocation>
</comment>
<dbReference type="Proteomes" id="UP000315783">
    <property type="component" value="Unassembled WGS sequence"/>
</dbReference>
<dbReference type="GO" id="GO:0000033">
    <property type="term" value="F:alpha-1,3-mannosyltransferase activity"/>
    <property type="evidence" value="ECO:0007669"/>
    <property type="project" value="TreeGrafter"/>
</dbReference>
<dbReference type="GO" id="GO:0016020">
    <property type="term" value="C:membrane"/>
    <property type="evidence" value="ECO:0007669"/>
    <property type="project" value="UniProtKB-SubCell"/>
</dbReference>
<evidence type="ECO:0000256" key="2">
    <source>
        <dbReference type="ARBA" id="ARBA00009105"/>
    </source>
</evidence>
<dbReference type="Pfam" id="PF11051">
    <property type="entry name" value="Mannosyl_trans3"/>
    <property type="match status" value="1"/>
</dbReference>
<evidence type="ECO:0000256" key="7">
    <source>
        <dbReference type="ARBA" id="ARBA00022989"/>
    </source>
</evidence>
<evidence type="ECO:0000313" key="12">
    <source>
        <dbReference type="EMBL" id="TQV91013.1"/>
    </source>
</evidence>
<protein>
    <submittedName>
        <fullName evidence="12">Alpha-1,3-mannosyltransferase</fullName>
    </submittedName>
</protein>
<reference evidence="12 13" key="1">
    <citation type="journal article" date="2019" name="Appl. Microbiol. Biotechnol.">
        <title>Genome sequence of Isaria javanica and comparative genome analysis insights into family S53 peptidase evolution in fungal entomopathogens.</title>
        <authorList>
            <person name="Lin R."/>
            <person name="Zhang X."/>
            <person name="Xin B."/>
            <person name="Zou M."/>
            <person name="Gao Y."/>
            <person name="Qin F."/>
            <person name="Hu Q."/>
            <person name="Xie B."/>
            <person name="Cheng X."/>
        </authorList>
    </citation>
    <scope>NUCLEOTIDE SEQUENCE [LARGE SCALE GENOMIC DNA]</scope>
    <source>
        <strain evidence="12 13">IJ1G</strain>
    </source>
</reference>
<evidence type="ECO:0000256" key="1">
    <source>
        <dbReference type="ARBA" id="ARBA00004606"/>
    </source>
</evidence>
<evidence type="ECO:0000256" key="8">
    <source>
        <dbReference type="ARBA" id="ARBA00023136"/>
    </source>
</evidence>
<keyword evidence="3 12" id="KW-0328">Glycosyltransferase</keyword>
<comment type="caution">
    <text evidence="12">The sequence shown here is derived from an EMBL/GenBank/DDBJ whole genome shotgun (WGS) entry which is preliminary data.</text>
</comment>
<feature type="transmembrane region" description="Helical" evidence="11">
    <location>
        <begin position="26"/>
        <end position="44"/>
    </location>
</feature>
<keyword evidence="7 11" id="KW-1133">Transmembrane helix</keyword>
<evidence type="ECO:0000256" key="3">
    <source>
        <dbReference type="ARBA" id="ARBA00022676"/>
    </source>
</evidence>
<keyword evidence="9" id="KW-0325">Glycoprotein</keyword>
<dbReference type="GO" id="GO:0005794">
    <property type="term" value="C:Golgi apparatus"/>
    <property type="evidence" value="ECO:0007669"/>
    <property type="project" value="TreeGrafter"/>
</dbReference>
<evidence type="ECO:0000256" key="4">
    <source>
        <dbReference type="ARBA" id="ARBA00022679"/>
    </source>
</evidence>
<gene>
    <name evidence="12" type="ORF">IF1G_10248</name>
</gene>
<dbReference type="EMBL" id="SPUK01000021">
    <property type="protein sequence ID" value="TQV91013.1"/>
    <property type="molecule type" value="Genomic_DNA"/>
</dbReference>
<keyword evidence="4 12" id="KW-0808">Transferase</keyword>
<dbReference type="InterPro" id="IPR029044">
    <property type="entry name" value="Nucleotide-diphossugar_trans"/>
</dbReference>
<dbReference type="InterPro" id="IPR022751">
    <property type="entry name" value="Alpha_mannosyltransferase"/>
</dbReference>
<proteinExistence type="inferred from homology"/>
<keyword evidence="5 11" id="KW-0812">Transmembrane</keyword>
<organism evidence="12 13">
    <name type="scientific">Cordyceps javanica</name>
    <dbReference type="NCBI Taxonomy" id="43265"/>
    <lineage>
        <taxon>Eukaryota</taxon>
        <taxon>Fungi</taxon>
        <taxon>Dikarya</taxon>
        <taxon>Ascomycota</taxon>
        <taxon>Pezizomycotina</taxon>
        <taxon>Sordariomycetes</taxon>
        <taxon>Hypocreomycetidae</taxon>
        <taxon>Hypocreales</taxon>
        <taxon>Cordycipitaceae</taxon>
        <taxon>Cordyceps</taxon>
    </lineage>
</organism>
<feature type="region of interest" description="Disordered" evidence="10">
    <location>
        <begin position="466"/>
        <end position="498"/>
    </location>
</feature>
<dbReference type="AlphaFoldDB" id="A0A545UNI1"/>
<dbReference type="PANTHER" id="PTHR31392:SF1">
    <property type="entry name" value="ALPHA-1,3-MANNOSYLTRANSFERASE MNN1-RELATED"/>
    <property type="match status" value="1"/>
</dbReference>
<feature type="compositionally biased region" description="Basic and acidic residues" evidence="10">
    <location>
        <begin position="467"/>
        <end position="498"/>
    </location>
</feature>
<dbReference type="OrthoDB" id="430354at2759"/>
<keyword evidence="8 11" id="KW-0472">Membrane</keyword>
<evidence type="ECO:0000256" key="11">
    <source>
        <dbReference type="SAM" id="Phobius"/>
    </source>
</evidence>
<accession>A0A545UNI1</accession>
<evidence type="ECO:0000256" key="9">
    <source>
        <dbReference type="ARBA" id="ARBA00023180"/>
    </source>
</evidence>
<dbReference type="SUPFAM" id="SSF53448">
    <property type="entry name" value="Nucleotide-diphospho-sugar transferases"/>
    <property type="match status" value="1"/>
</dbReference>